<feature type="transmembrane region" description="Helical" evidence="1">
    <location>
        <begin position="70"/>
        <end position="92"/>
    </location>
</feature>
<reference evidence="2 3" key="1">
    <citation type="submission" date="2013-01" db="EMBL/GenBank/DDBJ databases">
        <title>Whole genome shotgun sequence of Gordonia soli NBRC 108243.</title>
        <authorList>
            <person name="Isaki-Nakamura S."/>
            <person name="Hosoyama A."/>
            <person name="Tsuchikane K."/>
            <person name="Ando Y."/>
            <person name="Baba S."/>
            <person name="Ohji S."/>
            <person name="Hamada M."/>
            <person name="Tamura T."/>
            <person name="Yamazoe A."/>
            <person name="Yamazaki S."/>
            <person name="Fujita N."/>
        </authorList>
    </citation>
    <scope>NUCLEOTIDE SEQUENCE [LARGE SCALE GENOMIC DNA]</scope>
    <source>
        <strain evidence="2 3">NBRC 108243</strain>
    </source>
</reference>
<keyword evidence="3" id="KW-1185">Reference proteome</keyword>
<organism evidence="2 3">
    <name type="scientific">Gordonia soli NBRC 108243</name>
    <dbReference type="NCBI Taxonomy" id="1223545"/>
    <lineage>
        <taxon>Bacteria</taxon>
        <taxon>Bacillati</taxon>
        <taxon>Actinomycetota</taxon>
        <taxon>Actinomycetes</taxon>
        <taxon>Mycobacteriales</taxon>
        <taxon>Gordoniaceae</taxon>
        <taxon>Gordonia</taxon>
    </lineage>
</organism>
<accession>M0QGN5</accession>
<dbReference type="STRING" id="1223545.GS4_03_00190"/>
<dbReference type="eggNOG" id="ENOG502Z9Y5">
    <property type="taxonomic scope" value="Bacteria"/>
</dbReference>
<protein>
    <recommendedName>
        <fullName evidence="4">Integral membrane protein</fullName>
    </recommendedName>
</protein>
<comment type="caution">
    <text evidence="2">The sequence shown here is derived from an EMBL/GenBank/DDBJ whole genome shotgun (WGS) entry which is preliminary data.</text>
</comment>
<dbReference type="Proteomes" id="UP000011666">
    <property type="component" value="Unassembled WGS sequence"/>
</dbReference>
<feature type="transmembrane region" description="Helical" evidence="1">
    <location>
        <begin position="228"/>
        <end position="261"/>
    </location>
</feature>
<name>M0QGN5_9ACTN</name>
<feature type="transmembrane region" description="Helical" evidence="1">
    <location>
        <begin position="355"/>
        <end position="379"/>
    </location>
</feature>
<evidence type="ECO:0008006" key="4">
    <source>
        <dbReference type="Google" id="ProtNLM"/>
    </source>
</evidence>
<proteinExistence type="predicted"/>
<dbReference type="RefSeq" id="WP_007616919.1">
    <property type="nucleotide sequence ID" value="NZ_BANX01000003.1"/>
</dbReference>
<feature type="transmembrane region" description="Helical" evidence="1">
    <location>
        <begin position="195"/>
        <end position="216"/>
    </location>
</feature>
<evidence type="ECO:0000313" key="3">
    <source>
        <dbReference type="Proteomes" id="UP000011666"/>
    </source>
</evidence>
<keyword evidence="1" id="KW-1133">Transmembrane helix</keyword>
<gene>
    <name evidence="2" type="ORF">GS4_03_00190</name>
</gene>
<keyword evidence="1" id="KW-0812">Transmembrane</keyword>
<dbReference type="EMBL" id="BANX01000003">
    <property type="protein sequence ID" value="GAC66572.1"/>
    <property type="molecule type" value="Genomic_DNA"/>
</dbReference>
<keyword evidence="1" id="KW-0472">Membrane</keyword>
<feature type="transmembrane region" description="Helical" evidence="1">
    <location>
        <begin position="313"/>
        <end position="335"/>
    </location>
</feature>
<evidence type="ECO:0000256" key="1">
    <source>
        <dbReference type="SAM" id="Phobius"/>
    </source>
</evidence>
<feature type="transmembrane region" description="Helical" evidence="1">
    <location>
        <begin position="417"/>
        <end position="433"/>
    </location>
</feature>
<sequence>MSDTATRPEPVEDPFLDDADPTSRITWRRDLVWVGGATALVALAAIVPIVMGDDLRGRIFADAAPLFGRWLPHMGPGTIPAVVIGVAAVVVLPIQAPTLRWGRLLVVISGVATMWTFALALIDGWQRGMAGRLTRPDEYLAEVPGVHDIPATLEGFAGRIVDFGPESWTTHVSGHPPGALLTFVWLDRLGLGGGAWAGVWCVLVGCSGTAAVLIALRRLGAEDWARRCAPFLALFPGLVWVGVSADGALMGVAAWGVAALAVSATTSSRRASAIAGVVAGVILGWAIFLNYGAVLMGFVALAVLIAARSARPLLWAIPGALAVVAVFWAYGFWWFDGYFAVVERYYQGIASTRPFSYWGWANFAATLCALGPAAAGGIGRLCRRSIWTRPAALLAIGGVLAILAADVSALSKAETERIWLPFGLWVMIATALLPARHQRWWLSAQVVLALAVNHLVLTYW</sequence>
<feature type="transmembrane region" description="Helical" evidence="1">
    <location>
        <begin position="391"/>
        <end position="411"/>
    </location>
</feature>
<dbReference type="OrthoDB" id="5242248at2"/>
<feature type="transmembrane region" description="Helical" evidence="1">
    <location>
        <begin position="104"/>
        <end position="122"/>
    </location>
</feature>
<feature type="transmembrane region" description="Helical" evidence="1">
    <location>
        <begin position="273"/>
        <end position="306"/>
    </location>
</feature>
<feature type="transmembrane region" description="Helical" evidence="1">
    <location>
        <begin position="31"/>
        <end position="50"/>
    </location>
</feature>
<evidence type="ECO:0000313" key="2">
    <source>
        <dbReference type="EMBL" id="GAC66572.1"/>
    </source>
</evidence>
<feature type="transmembrane region" description="Helical" evidence="1">
    <location>
        <begin position="440"/>
        <end position="459"/>
    </location>
</feature>
<dbReference type="AlphaFoldDB" id="M0QGN5"/>